<name>A0ACB7CG54_9ASCO</name>
<reference evidence="1 2" key="1">
    <citation type="journal article" date="2021" name="Commun. Biol.">
        <title>Genomic insights into the host specific adaptation of the Pneumocystis genus.</title>
        <authorList>
            <person name="Cisse O.H."/>
            <person name="Ma L."/>
            <person name="Dekker J.P."/>
            <person name="Khil P.P."/>
            <person name="Youn J.-H."/>
            <person name="Brenchley J.M."/>
            <person name="Blair R."/>
            <person name="Pahar B."/>
            <person name="Chabe M."/>
            <person name="Van Rompay K.K.A."/>
            <person name="Keesler R."/>
            <person name="Sukura A."/>
            <person name="Hirsch V."/>
            <person name="Kutty G."/>
            <person name="Liu Y."/>
            <person name="Peng L."/>
            <person name="Chen J."/>
            <person name="Song J."/>
            <person name="Weissenbacher-Lang C."/>
            <person name="Xu J."/>
            <person name="Upham N.S."/>
            <person name="Stajich J.E."/>
            <person name="Cuomo C.A."/>
            <person name="Cushion M.T."/>
            <person name="Kovacs J.A."/>
        </authorList>
    </citation>
    <scope>NUCLEOTIDE SEQUENCE [LARGE SCALE GENOMIC DNA]</scope>
    <source>
        <strain evidence="1 2">RABM</strain>
    </source>
</reference>
<comment type="caution">
    <text evidence="1">The sequence shown here is derived from an EMBL/GenBank/DDBJ whole genome shotgun (WGS) entry which is preliminary data.</text>
</comment>
<dbReference type="EMBL" id="JABTEG010000001">
    <property type="protein sequence ID" value="KAG4306018.1"/>
    <property type="molecule type" value="Genomic_DNA"/>
</dbReference>
<accession>A0ACB7CG54</accession>
<protein>
    <submittedName>
        <fullName evidence="1">Uncharacterized protein</fullName>
    </submittedName>
</protein>
<keyword evidence="2" id="KW-1185">Reference proteome</keyword>
<evidence type="ECO:0000313" key="2">
    <source>
        <dbReference type="Proteomes" id="UP000768646"/>
    </source>
</evidence>
<sequence>MKNYFILKILKDQGFTRPKHLGDCLGKGAFGAVYRGLNLNTGETVARIKLNILWASIYNMISIPFAMGIFLPSCLIINERSNSEPSIQEFDSK</sequence>
<dbReference type="Proteomes" id="UP000768646">
    <property type="component" value="Unassembled WGS sequence"/>
</dbReference>
<proteinExistence type="predicted"/>
<organism evidence="1 2">
    <name type="scientific">Pneumocystis oryctolagi</name>
    <dbReference type="NCBI Taxonomy" id="42067"/>
    <lineage>
        <taxon>Eukaryota</taxon>
        <taxon>Fungi</taxon>
        <taxon>Dikarya</taxon>
        <taxon>Ascomycota</taxon>
        <taxon>Taphrinomycotina</taxon>
        <taxon>Pneumocystomycetes</taxon>
        <taxon>Pneumocystaceae</taxon>
        <taxon>Pneumocystis</taxon>
    </lineage>
</organism>
<evidence type="ECO:0000313" key="1">
    <source>
        <dbReference type="EMBL" id="KAG4306018.1"/>
    </source>
</evidence>
<gene>
    <name evidence="1" type="ORF">PORY_000006</name>
</gene>